<protein>
    <submittedName>
        <fullName evidence="1">Uncharacterized protein</fullName>
    </submittedName>
</protein>
<gene>
    <name evidence="1" type="ORF">BTUL_0125g00100</name>
</gene>
<name>A0A4Z1EP32_9HELO</name>
<dbReference type="Proteomes" id="UP000297777">
    <property type="component" value="Unassembled WGS sequence"/>
</dbReference>
<dbReference type="AlphaFoldDB" id="A0A4Z1EP32"/>
<comment type="caution">
    <text evidence="1">The sequence shown here is derived from an EMBL/GenBank/DDBJ whole genome shotgun (WGS) entry which is preliminary data.</text>
</comment>
<organism evidence="1 2">
    <name type="scientific">Botrytis tulipae</name>
    <dbReference type="NCBI Taxonomy" id="87230"/>
    <lineage>
        <taxon>Eukaryota</taxon>
        <taxon>Fungi</taxon>
        <taxon>Dikarya</taxon>
        <taxon>Ascomycota</taxon>
        <taxon>Pezizomycotina</taxon>
        <taxon>Leotiomycetes</taxon>
        <taxon>Helotiales</taxon>
        <taxon>Sclerotiniaceae</taxon>
        <taxon>Botrytis</taxon>
    </lineage>
</organism>
<dbReference type="OrthoDB" id="3509362at2759"/>
<dbReference type="SUPFAM" id="SSF51735">
    <property type="entry name" value="NAD(P)-binding Rossmann-fold domains"/>
    <property type="match status" value="1"/>
</dbReference>
<evidence type="ECO:0000313" key="2">
    <source>
        <dbReference type="Proteomes" id="UP000297777"/>
    </source>
</evidence>
<proteinExistence type="predicted"/>
<evidence type="ECO:0000313" key="1">
    <source>
        <dbReference type="EMBL" id="TGO10797.1"/>
    </source>
</evidence>
<reference evidence="1 2" key="1">
    <citation type="submission" date="2017-12" db="EMBL/GenBank/DDBJ databases">
        <title>Comparative genomics of Botrytis spp.</title>
        <authorList>
            <person name="Valero-Jimenez C.A."/>
            <person name="Tapia P."/>
            <person name="Veloso J."/>
            <person name="Silva-Moreno E."/>
            <person name="Staats M."/>
            <person name="Valdes J.H."/>
            <person name="Van Kan J.A.L."/>
        </authorList>
    </citation>
    <scope>NUCLEOTIDE SEQUENCE [LARGE SCALE GENOMIC DNA]</scope>
    <source>
        <strain evidence="1 2">Bt9001</strain>
    </source>
</reference>
<dbReference type="PANTHER" id="PTHR45033">
    <property type="match status" value="1"/>
</dbReference>
<sequence length="91" mass="10252">MPVSAITRIPEEARLNFVQMAVLNALYRNISIKPWQTILFQGTGGVSVTDLLLAKAASAQTIITSLFNNKLVFVQNKYRADYIINYKTIFN</sequence>
<dbReference type="InterPro" id="IPR036291">
    <property type="entry name" value="NAD(P)-bd_dom_sf"/>
</dbReference>
<dbReference type="EMBL" id="PQXH01000125">
    <property type="protein sequence ID" value="TGO10797.1"/>
    <property type="molecule type" value="Genomic_DNA"/>
</dbReference>
<accession>A0A4Z1EP32</accession>
<keyword evidence="2" id="KW-1185">Reference proteome</keyword>
<dbReference type="Gene3D" id="3.40.50.720">
    <property type="entry name" value="NAD(P)-binding Rossmann-like Domain"/>
    <property type="match status" value="1"/>
</dbReference>
<dbReference type="PANTHER" id="PTHR45033:SF2">
    <property type="entry name" value="ZINC-TYPE ALCOHOL DEHYDROGENASE-LIKE PROTEIN C1773.06C"/>
    <property type="match status" value="1"/>
</dbReference>
<dbReference type="InterPro" id="IPR052711">
    <property type="entry name" value="Zinc_ADH-like"/>
</dbReference>